<evidence type="ECO:0000259" key="4">
    <source>
        <dbReference type="Pfam" id="PF14008"/>
    </source>
</evidence>
<evidence type="ECO:0000256" key="1">
    <source>
        <dbReference type="ARBA" id="ARBA00023180"/>
    </source>
</evidence>
<evidence type="ECO:0000256" key="2">
    <source>
        <dbReference type="SAM" id="MobiDB-lite"/>
    </source>
</evidence>
<dbReference type="Gene3D" id="3.60.21.10">
    <property type="match status" value="1"/>
</dbReference>
<evidence type="ECO:0008006" key="7">
    <source>
        <dbReference type="Google" id="ProtNLM"/>
    </source>
</evidence>
<dbReference type="EMBL" id="QXFY01000500">
    <property type="protein sequence ID" value="KAE9342575.1"/>
    <property type="molecule type" value="Genomic_DNA"/>
</dbReference>
<keyword evidence="1" id="KW-0325">Glycoprotein</keyword>
<feature type="domain" description="Calcineurin-like phosphoesterase" evidence="3">
    <location>
        <begin position="6"/>
        <end position="170"/>
    </location>
</feature>
<dbReference type="InterPro" id="IPR025733">
    <property type="entry name" value="PAPs_C"/>
</dbReference>
<protein>
    <recommendedName>
        <fullName evidence="7">Calcineurin-like phosphoesterase domain-containing protein</fullName>
    </recommendedName>
</protein>
<sequence>MMSLMSRVPYMVLVGNHEAECHSPRCQISRKKRNALGNYTAYNTRFKMPYEESSGALNMWHSFDHGPIHFTSISSETDYPGAPTNRMTLWVKNGDFGDQLSWIEADLKKAHANRANVPWIFVGMHRPMYSVLNSKNDVPTEQTALIQAAFEELFLKYEVDVVLAGHKHYYERELPVANSKAVMDGVSDDYAVYDNPQAPVHILTGGAGQVEGMSEPPSNTASWNAASDYEHFGFSMLEANRTTLVWNYSEELAKYIAESCANLSNESEEPLDDSDDSSDDDVFDFAESQSADKFVEPPVEVPRSYRTQDLQGGMLVAGDCVLFTNWAFKRQLRRVRRLAPIPERGDAGEYEQLPSDEECRPKGVHSGKIVEL</sequence>
<dbReference type="SUPFAM" id="SSF56300">
    <property type="entry name" value="Metallo-dependent phosphatases"/>
    <property type="match status" value="1"/>
</dbReference>
<evidence type="ECO:0000313" key="5">
    <source>
        <dbReference type="EMBL" id="KAE9342575.1"/>
    </source>
</evidence>
<dbReference type="Pfam" id="PF00149">
    <property type="entry name" value="Metallophos"/>
    <property type="match status" value="1"/>
</dbReference>
<reference evidence="5 6" key="1">
    <citation type="submission" date="2018-09" db="EMBL/GenBank/DDBJ databases">
        <title>Genomic investigation of the strawberry pathogen Phytophthora fragariae indicates pathogenicity is determined by transcriptional variation in three key races.</title>
        <authorList>
            <person name="Adams T.M."/>
            <person name="Armitage A.D."/>
            <person name="Sobczyk M.K."/>
            <person name="Bates H.J."/>
            <person name="Dunwell J.M."/>
            <person name="Nellist C.F."/>
            <person name="Harrison R.J."/>
        </authorList>
    </citation>
    <scope>NUCLEOTIDE SEQUENCE [LARGE SCALE GENOMIC DNA]</scope>
    <source>
        <strain evidence="5 6">NOV-77</strain>
    </source>
</reference>
<dbReference type="InterPro" id="IPR004843">
    <property type="entry name" value="Calcineurin-like_PHP"/>
</dbReference>
<dbReference type="InterPro" id="IPR029052">
    <property type="entry name" value="Metallo-depent_PP-like"/>
</dbReference>
<dbReference type="PANTHER" id="PTHR45867">
    <property type="entry name" value="PURPLE ACID PHOSPHATASE"/>
    <property type="match status" value="1"/>
</dbReference>
<name>A0A6G0RUL7_9STRA</name>
<dbReference type="Pfam" id="PF14008">
    <property type="entry name" value="Metallophos_C"/>
    <property type="match status" value="1"/>
</dbReference>
<accession>A0A6G0RUL7</accession>
<evidence type="ECO:0000313" key="6">
    <source>
        <dbReference type="Proteomes" id="UP000486351"/>
    </source>
</evidence>
<feature type="region of interest" description="Disordered" evidence="2">
    <location>
        <begin position="344"/>
        <end position="372"/>
    </location>
</feature>
<feature type="domain" description="Purple acid phosphatase C-terminal" evidence="4">
    <location>
        <begin position="198"/>
        <end position="248"/>
    </location>
</feature>
<proteinExistence type="predicted"/>
<organism evidence="5 6">
    <name type="scientific">Phytophthora fragariae</name>
    <dbReference type="NCBI Taxonomy" id="53985"/>
    <lineage>
        <taxon>Eukaryota</taxon>
        <taxon>Sar</taxon>
        <taxon>Stramenopiles</taxon>
        <taxon>Oomycota</taxon>
        <taxon>Peronosporomycetes</taxon>
        <taxon>Peronosporales</taxon>
        <taxon>Peronosporaceae</taxon>
        <taxon>Phytophthora</taxon>
    </lineage>
</organism>
<dbReference type="Proteomes" id="UP000486351">
    <property type="component" value="Unassembled WGS sequence"/>
</dbReference>
<dbReference type="AlphaFoldDB" id="A0A6G0RUL7"/>
<gene>
    <name evidence="5" type="ORF">PF008_g10091</name>
</gene>
<dbReference type="PANTHER" id="PTHR45867:SF3">
    <property type="entry name" value="ACID PHOSPHATASE TYPE 7"/>
    <property type="match status" value="1"/>
</dbReference>
<comment type="caution">
    <text evidence="5">The sequence shown here is derived from an EMBL/GenBank/DDBJ whole genome shotgun (WGS) entry which is preliminary data.</text>
</comment>
<dbReference type="GO" id="GO:0016787">
    <property type="term" value="F:hydrolase activity"/>
    <property type="evidence" value="ECO:0007669"/>
    <property type="project" value="InterPro"/>
</dbReference>
<dbReference type="InterPro" id="IPR041792">
    <property type="entry name" value="MPP_PAP"/>
</dbReference>
<evidence type="ECO:0000259" key="3">
    <source>
        <dbReference type="Pfam" id="PF00149"/>
    </source>
</evidence>
<dbReference type="CDD" id="cd00839">
    <property type="entry name" value="MPP_PAPs"/>
    <property type="match status" value="1"/>
</dbReference>